<evidence type="ECO:0000313" key="3">
    <source>
        <dbReference type="Proteomes" id="UP000321570"/>
    </source>
</evidence>
<name>A0A564XXD6_HYMDI</name>
<dbReference type="EMBL" id="CABIJS010000022">
    <property type="protein sequence ID" value="VUZ39701.1"/>
    <property type="molecule type" value="Genomic_DNA"/>
</dbReference>
<evidence type="ECO:0000313" key="2">
    <source>
        <dbReference type="EMBL" id="VUZ39701.1"/>
    </source>
</evidence>
<organism evidence="2 3">
    <name type="scientific">Hymenolepis diminuta</name>
    <name type="common">Rat tapeworm</name>
    <dbReference type="NCBI Taxonomy" id="6216"/>
    <lineage>
        <taxon>Eukaryota</taxon>
        <taxon>Metazoa</taxon>
        <taxon>Spiralia</taxon>
        <taxon>Lophotrochozoa</taxon>
        <taxon>Platyhelminthes</taxon>
        <taxon>Cestoda</taxon>
        <taxon>Eucestoda</taxon>
        <taxon>Cyclophyllidea</taxon>
        <taxon>Hymenolepididae</taxon>
        <taxon>Hymenolepis</taxon>
    </lineage>
</organism>
<feature type="compositionally biased region" description="Polar residues" evidence="1">
    <location>
        <begin position="30"/>
        <end position="63"/>
    </location>
</feature>
<feature type="compositionally biased region" description="Low complexity" evidence="1">
    <location>
        <begin position="1"/>
        <end position="12"/>
    </location>
</feature>
<feature type="region of interest" description="Disordered" evidence="1">
    <location>
        <begin position="1"/>
        <end position="69"/>
    </location>
</feature>
<gene>
    <name evidence="2" type="ORF">WMSIL1_LOCUS1070</name>
</gene>
<proteinExistence type="predicted"/>
<reference evidence="2 3" key="1">
    <citation type="submission" date="2019-07" db="EMBL/GenBank/DDBJ databases">
        <authorList>
            <person name="Jastrzebski P J."/>
            <person name="Paukszto L."/>
            <person name="Jastrzebski P J."/>
        </authorList>
    </citation>
    <scope>NUCLEOTIDE SEQUENCE [LARGE SCALE GENOMIC DNA]</scope>
    <source>
        <strain evidence="2 3">WMS-il1</strain>
    </source>
</reference>
<accession>A0A564XXD6</accession>
<feature type="non-terminal residue" evidence="2">
    <location>
        <position position="1"/>
    </location>
</feature>
<evidence type="ECO:0000256" key="1">
    <source>
        <dbReference type="SAM" id="MobiDB-lite"/>
    </source>
</evidence>
<sequence length="187" mass="20132">SKTSSRTSYSSLRRGKGKTSSSPKKVESIGSMQTAVEESQTCRKQNSQAIADGSVKSSDNSSTIKDKNHSNITPLEEFFLAKPGHAFLFPQQSSAETSSTAYNVQSLPIATFSISPMAVKRMARSAPSLVKPRSTGKSETPEKCVDLFEDVGTSEDVDDIEFTAQTKSISTKKYGVAPEAETLFSDS</sequence>
<dbReference type="AlphaFoldDB" id="A0A564XXD6"/>
<keyword evidence="3" id="KW-1185">Reference proteome</keyword>
<protein>
    <submittedName>
        <fullName evidence="2">Uncharacterized protein</fullName>
    </submittedName>
</protein>
<dbReference type="Proteomes" id="UP000321570">
    <property type="component" value="Unassembled WGS sequence"/>
</dbReference>